<dbReference type="AlphaFoldDB" id="A0AAV4SEX5"/>
<reference evidence="1 2" key="1">
    <citation type="submission" date="2021-06" db="EMBL/GenBank/DDBJ databases">
        <title>Caerostris extrusa draft genome.</title>
        <authorList>
            <person name="Kono N."/>
            <person name="Arakawa K."/>
        </authorList>
    </citation>
    <scope>NUCLEOTIDE SEQUENCE [LARGE SCALE GENOMIC DNA]</scope>
</reference>
<proteinExistence type="predicted"/>
<sequence length="104" mass="11658">MWQRKERPFLVSKRPLVVIQIQASVGRHRNARRSCLRVCELNAVALSESLAALTVADLYVDAGSKAAVHSCLANEELGRSGYFECYGRSELKMMNEEERVACDV</sequence>
<comment type="caution">
    <text evidence="1">The sequence shown here is derived from an EMBL/GenBank/DDBJ whole genome shotgun (WGS) entry which is preliminary data.</text>
</comment>
<accession>A0AAV4SEX5</accession>
<name>A0AAV4SEX5_CAEEX</name>
<dbReference type="EMBL" id="BPLR01009302">
    <property type="protein sequence ID" value="GIY30987.1"/>
    <property type="molecule type" value="Genomic_DNA"/>
</dbReference>
<evidence type="ECO:0000313" key="2">
    <source>
        <dbReference type="Proteomes" id="UP001054945"/>
    </source>
</evidence>
<organism evidence="1 2">
    <name type="scientific">Caerostris extrusa</name>
    <name type="common">Bark spider</name>
    <name type="synonym">Caerostris bankana</name>
    <dbReference type="NCBI Taxonomy" id="172846"/>
    <lineage>
        <taxon>Eukaryota</taxon>
        <taxon>Metazoa</taxon>
        <taxon>Ecdysozoa</taxon>
        <taxon>Arthropoda</taxon>
        <taxon>Chelicerata</taxon>
        <taxon>Arachnida</taxon>
        <taxon>Araneae</taxon>
        <taxon>Araneomorphae</taxon>
        <taxon>Entelegynae</taxon>
        <taxon>Araneoidea</taxon>
        <taxon>Araneidae</taxon>
        <taxon>Caerostris</taxon>
    </lineage>
</organism>
<evidence type="ECO:0000313" key="1">
    <source>
        <dbReference type="EMBL" id="GIY30987.1"/>
    </source>
</evidence>
<protein>
    <submittedName>
        <fullName evidence="1">Uncharacterized protein</fullName>
    </submittedName>
</protein>
<gene>
    <name evidence="1" type="ORF">CEXT_185611</name>
</gene>
<dbReference type="Proteomes" id="UP001054945">
    <property type="component" value="Unassembled WGS sequence"/>
</dbReference>
<keyword evidence="2" id="KW-1185">Reference proteome</keyword>